<evidence type="ECO:0000313" key="4">
    <source>
        <dbReference type="EMBL" id="RZH69706.1"/>
    </source>
</evidence>
<evidence type="ECO:0000259" key="3">
    <source>
        <dbReference type="Pfam" id="PF04967"/>
    </source>
</evidence>
<comment type="caution">
    <text evidence="4">The sequence shown here is derived from an EMBL/GenBank/DDBJ whole genome shotgun (WGS) entry which is preliminary data.</text>
</comment>
<gene>
    <name evidence="4" type="ORF">ELS17_07595</name>
</gene>
<protein>
    <submittedName>
        <fullName evidence="4">Bacterio-opsin activator</fullName>
    </submittedName>
</protein>
<keyword evidence="2" id="KW-0804">Transcription</keyword>
<dbReference type="STRING" id="222984.GCA_000731985_02686"/>
<organism evidence="4 5">
    <name type="scientific">Natrinema altunense</name>
    <dbReference type="NCBI Taxonomy" id="222984"/>
    <lineage>
        <taxon>Archaea</taxon>
        <taxon>Methanobacteriati</taxon>
        <taxon>Methanobacteriota</taxon>
        <taxon>Stenosarchaea group</taxon>
        <taxon>Halobacteria</taxon>
        <taxon>Halobacteriales</taxon>
        <taxon>Natrialbaceae</taxon>
        <taxon>Natrinema</taxon>
    </lineage>
</organism>
<dbReference type="Proteomes" id="UP000292704">
    <property type="component" value="Unassembled WGS sequence"/>
</dbReference>
<keyword evidence="1" id="KW-0805">Transcription regulation</keyword>
<evidence type="ECO:0000256" key="1">
    <source>
        <dbReference type="ARBA" id="ARBA00023015"/>
    </source>
</evidence>
<proteinExistence type="predicted"/>
<dbReference type="Pfam" id="PF04967">
    <property type="entry name" value="HTH_10"/>
    <property type="match status" value="1"/>
</dbReference>
<name>A0A482Y7D1_9EURY</name>
<dbReference type="AlphaFoldDB" id="A0A482Y7D1"/>
<dbReference type="PANTHER" id="PTHR34236:SF1">
    <property type="entry name" value="DIMETHYL SULFOXIDE REDUCTASE TRANSCRIPTIONAL ACTIVATOR"/>
    <property type="match status" value="1"/>
</dbReference>
<dbReference type="EMBL" id="SHMR01000001">
    <property type="protein sequence ID" value="RZH69706.1"/>
    <property type="molecule type" value="Genomic_DNA"/>
</dbReference>
<accession>A0A482Y7D1</accession>
<dbReference type="PANTHER" id="PTHR34236">
    <property type="entry name" value="DIMETHYL SULFOXIDE REDUCTASE TRANSCRIPTIONAL ACTIVATOR"/>
    <property type="match status" value="1"/>
</dbReference>
<evidence type="ECO:0000256" key="2">
    <source>
        <dbReference type="ARBA" id="ARBA00023163"/>
    </source>
</evidence>
<dbReference type="InterPro" id="IPR007050">
    <property type="entry name" value="HTH_bacterioopsin"/>
</dbReference>
<reference evidence="4 5" key="1">
    <citation type="submission" date="2019-02" db="EMBL/GenBank/DDBJ databases">
        <title>Genome analysis provides insights into bioremediation potentialities and Haloocin production by Natrinema altunense strain 4.1R isolated from Chott Douz in Tunisian desert.</title>
        <authorList>
            <person name="Najjari A."/>
            <person name="Youssef N."/>
            <person name="Ben Dhia O."/>
            <person name="Ferjani R."/>
            <person name="El Hidri D."/>
            <person name="Ouzari H.I."/>
            <person name="Cherif A."/>
        </authorList>
    </citation>
    <scope>NUCLEOTIDE SEQUENCE [LARGE SCALE GENOMIC DNA]</scope>
    <source>
        <strain evidence="4 5">4.1R</strain>
    </source>
</reference>
<evidence type="ECO:0000313" key="5">
    <source>
        <dbReference type="Proteomes" id="UP000292704"/>
    </source>
</evidence>
<feature type="domain" description="HTH bat-type" evidence="3">
    <location>
        <begin position="143"/>
        <end position="194"/>
    </location>
</feature>
<sequence length="209" mass="23176">MELTASLQPDEIECVHALCLQSDVRIFTVRIDSTDDVSETELAALEEVVEVTALGRTNGKRIYQLTVELADAISDAFDPDRFDGAQLEPTTITPEGWHEKKVFKDYETFAEFRTSCEEHGIPIELVSITSDAVPTADSSQHGLTDRQHEALTLAIARGYYDSPRRTSTEALAEELDISQPALSTLLRRAERQVLTSALDARRHVETVSG</sequence>